<dbReference type="InterPro" id="IPR002730">
    <property type="entry name" value="Rpp29/RNP1"/>
</dbReference>
<reference evidence="6" key="1">
    <citation type="submission" date="2020-11" db="EMBL/GenBank/DDBJ databases">
        <authorList>
            <person name="Tran Van P."/>
        </authorList>
    </citation>
    <scope>NUCLEOTIDE SEQUENCE</scope>
</reference>
<dbReference type="GO" id="GO:0000172">
    <property type="term" value="C:ribonuclease MRP complex"/>
    <property type="evidence" value="ECO:0007669"/>
    <property type="project" value="InterPro"/>
</dbReference>
<comment type="subunit">
    <text evidence="5">Component of nuclear RNase P and RNase MRP ribonucleoproteins. RNase P consists of a catalytic RNA moiety and 10 different protein chains; POP1, POP4, POP5, POP7, RPP14, RPP21, RPP25, RPP30, RPP38 and RPP40. Within the RNase P complex, POP1, POP7 and RPP25 form the 'finger' subcomplex, POP5, RPP14, RPP40 and homodimeric RPP30 form the 'palm' subcomplex, and RPP21, POP4 and RPP38 form the 'wrist' subcomplex. All subunits of the RNase P complex interact with the catalytic RNA. Several subunits of RNase P are also part of the RNase MRP complex. RNase MRP consists of a catalytic RNA moiety and about 8 protein subunits; POP1, POP7, RPP25, RPP30, RPP38, RPP40 and possibly also POP4 and POP5.</text>
</comment>
<dbReference type="PANTHER" id="PTHR13348">
    <property type="entry name" value="RIBONUCLEASE P SUBUNIT P29"/>
    <property type="match status" value="1"/>
</dbReference>
<evidence type="ECO:0000256" key="4">
    <source>
        <dbReference type="ARBA" id="ARBA00016225"/>
    </source>
</evidence>
<dbReference type="EMBL" id="OA567087">
    <property type="protein sequence ID" value="CAD7199860.1"/>
    <property type="molecule type" value="Genomic_DNA"/>
</dbReference>
<comment type="similarity">
    <text evidence="3">Belongs to the eukaryotic/archaeal RNase P protein component 1 family.</text>
</comment>
<protein>
    <recommendedName>
        <fullName evidence="4">Ribonuclease P protein subunit p29</fullName>
    </recommendedName>
</protein>
<proteinExistence type="inferred from homology"/>
<evidence type="ECO:0000256" key="1">
    <source>
        <dbReference type="ARBA" id="ARBA00002435"/>
    </source>
</evidence>
<dbReference type="GO" id="GO:0005634">
    <property type="term" value="C:nucleus"/>
    <property type="evidence" value="ECO:0007669"/>
    <property type="project" value="UniProtKB-SubCell"/>
</dbReference>
<evidence type="ECO:0000256" key="2">
    <source>
        <dbReference type="ARBA" id="ARBA00004123"/>
    </source>
</evidence>
<dbReference type="GO" id="GO:0033204">
    <property type="term" value="F:ribonuclease P RNA binding"/>
    <property type="evidence" value="ECO:0007669"/>
    <property type="project" value="InterPro"/>
</dbReference>
<accession>A0A7R8VJR1</accession>
<evidence type="ECO:0000256" key="3">
    <source>
        <dbReference type="ARBA" id="ARBA00006181"/>
    </source>
</evidence>
<dbReference type="InterPro" id="IPR036980">
    <property type="entry name" value="RNase_P/MRP_Rpp29_sf"/>
</dbReference>
<organism evidence="6">
    <name type="scientific">Timema douglasi</name>
    <name type="common">Walking stick</name>
    <dbReference type="NCBI Taxonomy" id="61478"/>
    <lineage>
        <taxon>Eukaryota</taxon>
        <taxon>Metazoa</taxon>
        <taxon>Ecdysozoa</taxon>
        <taxon>Arthropoda</taxon>
        <taxon>Hexapoda</taxon>
        <taxon>Insecta</taxon>
        <taxon>Pterygota</taxon>
        <taxon>Neoptera</taxon>
        <taxon>Polyneoptera</taxon>
        <taxon>Phasmatodea</taxon>
        <taxon>Timematodea</taxon>
        <taxon>Timematoidea</taxon>
        <taxon>Timematidae</taxon>
        <taxon>Timema</taxon>
    </lineage>
</organism>
<evidence type="ECO:0000256" key="5">
    <source>
        <dbReference type="ARBA" id="ARBA00046486"/>
    </source>
</evidence>
<dbReference type="Pfam" id="PF01868">
    <property type="entry name" value="RNase_P-MRP_p29"/>
    <property type="match status" value="1"/>
</dbReference>
<dbReference type="SMART" id="SM00538">
    <property type="entry name" value="POP4"/>
    <property type="match status" value="1"/>
</dbReference>
<sequence length="226" mass="25859">MASNELYQKLPSSVGAQTIGSQSHLKVTDFLKLSLAKKVWTEIGPEFRKTLSLTKYKGKPRKVKPRDRKTYLSRKERKSLGLNKIEKKGLLFRDFLPLHQLWKEYMRSHLDTETLEASGFTGDPGGKQWNQVSQLLIKAEYVGAYMRVVRSRCSSLVGKAGLVLMDTQKTFKLIGKDNVVRVVPKETCTFTVQLDKYVFTVYGKQFCIRSSHRSVRKVKTLLVPDL</sequence>
<dbReference type="GO" id="GO:0030677">
    <property type="term" value="C:ribonuclease P complex"/>
    <property type="evidence" value="ECO:0007669"/>
    <property type="project" value="InterPro"/>
</dbReference>
<dbReference type="InterPro" id="IPR023534">
    <property type="entry name" value="Rof/RNase_P-like"/>
</dbReference>
<dbReference type="InterPro" id="IPR016848">
    <property type="entry name" value="RNase_P/MRP_Rpp29-subunit"/>
</dbReference>
<comment type="function">
    <text evidence="1">Component of ribonuclease P, a ribonucleoprotein complex that generates mature tRNA molecules by cleaving their 5'-ends.</text>
</comment>
<dbReference type="GO" id="GO:0006364">
    <property type="term" value="P:rRNA processing"/>
    <property type="evidence" value="ECO:0007669"/>
    <property type="project" value="TreeGrafter"/>
</dbReference>
<dbReference type="PANTHER" id="PTHR13348:SF0">
    <property type="entry name" value="RIBONUCLEASE P PROTEIN SUBUNIT P29"/>
    <property type="match status" value="1"/>
</dbReference>
<name>A0A7R8VJR1_TIMDO</name>
<dbReference type="Gene3D" id="2.30.30.210">
    <property type="entry name" value="Ribonuclease P/MRP, subunit p29"/>
    <property type="match status" value="1"/>
</dbReference>
<evidence type="ECO:0000313" key="6">
    <source>
        <dbReference type="EMBL" id="CAD7199860.1"/>
    </source>
</evidence>
<comment type="subcellular location">
    <subcellularLocation>
        <location evidence="2">Nucleus</location>
    </subcellularLocation>
</comment>
<gene>
    <name evidence="6" type="ORF">TDIB3V08_LOCUS6101</name>
</gene>
<dbReference type="GO" id="GO:0001682">
    <property type="term" value="P:tRNA 5'-leader removal"/>
    <property type="evidence" value="ECO:0007669"/>
    <property type="project" value="InterPro"/>
</dbReference>
<dbReference type="SUPFAM" id="SSF101744">
    <property type="entry name" value="Rof/RNase P subunit-like"/>
    <property type="match status" value="1"/>
</dbReference>
<dbReference type="AlphaFoldDB" id="A0A7R8VJR1"/>